<keyword evidence="1" id="KW-0732">Signal</keyword>
<dbReference type="PANTHER" id="PTHR34309:SF10">
    <property type="entry name" value="SLR1406 PROTEIN"/>
    <property type="match status" value="1"/>
</dbReference>
<gene>
    <name evidence="2" type="ORF">Psest_1184</name>
</gene>
<dbReference type="PATRIC" id="fig|644801.3.peg.1146"/>
<evidence type="ECO:0000256" key="1">
    <source>
        <dbReference type="SAM" id="SignalP"/>
    </source>
</evidence>
<evidence type="ECO:0000313" key="3">
    <source>
        <dbReference type="Proteomes" id="UP000010820"/>
    </source>
</evidence>
<reference evidence="2 3" key="1">
    <citation type="submission" date="2011-10" db="EMBL/GenBank/DDBJ databases">
        <title>Complete sequence of chromosome of Pseudomonas stutzeri RCH2.</title>
        <authorList>
            <consortium name="US DOE Joint Genome Institute"/>
            <person name="Lucas S."/>
            <person name="Han J."/>
            <person name="Lapidus A."/>
            <person name="Cheng J.-F."/>
            <person name="Goodwin L."/>
            <person name="Pitluck S."/>
            <person name="Peters L."/>
            <person name="Ovchinnikova G."/>
            <person name="Zeytun A."/>
            <person name="Lu M."/>
            <person name="Detter J.C."/>
            <person name="Han C."/>
            <person name="Tapia R."/>
            <person name="Land M."/>
            <person name="Hauser L."/>
            <person name="Kyrpides N."/>
            <person name="Ivanova N."/>
            <person name="Pagani I."/>
            <person name="Chakraborty R."/>
            <person name="Arkin A."/>
            <person name="Dehal P."/>
            <person name="Wall J."/>
            <person name="Hazen T."/>
            <person name="Woyke T."/>
        </authorList>
    </citation>
    <scope>NUCLEOTIDE SEQUENCE [LARGE SCALE GENOMIC DNA]</scope>
    <source>
        <strain evidence="2 3">RCH2</strain>
    </source>
</reference>
<dbReference type="KEGG" id="psh:Psest_1184"/>
<dbReference type="InterPro" id="IPR052517">
    <property type="entry name" value="GlcG_carb_metab_protein"/>
</dbReference>
<dbReference type="SUPFAM" id="SSF143744">
    <property type="entry name" value="GlcG-like"/>
    <property type="match status" value="1"/>
</dbReference>
<feature type="chain" id="PRO_5003943330" evidence="1">
    <location>
        <begin position="36"/>
        <end position="179"/>
    </location>
</feature>
<proteinExistence type="predicted"/>
<dbReference type="Proteomes" id="UP000010820">
    <property type="component" value="Chromosome"/>
</dbReference>
<accession>L0GG70</accession>
<dbReference type="InterPro" id="IPR005624">
    <property type="entry name" value="PduO/GlcC-like"/>
</dbReference>
<feature type="signal peptide" evidence="1">
    <location>
        <begin position="1"/>
        <end position="35"/>
    </location>
</feature>
<name>L0GG70_STUST</name>
<dbReference type="PANTHER" id="PTHR34309">
    <property type="entry name" value="SLR1406 PROTEIN"/>
    <property type="match status" value="1"/>
</dbReference>
<dbReference type="AlphaFoldDB" id="L0GG70"/>
<dbReference type="HOGENOM" id="CLU_103773_0_2_6"/>
<dbReference type="Gene3D" id="3.30.450.150">
    <property type="entry name" value="Haem-degrading domain"/>
    <property type="match status" value="1"/>
</dbReference>
<dbReference type="InterPro" id="IPR038084">
    <property type="entry name" value="PduO/GlcC-like_sf"/>
</dbReference>
<protein>
    <submittedName>
        <fullName evidence="2">Uncharacterized protein, possibly involved in utilization of glycolate and propanediol</fullName>
    </submittedName>
</protein>
<dbReference type="eggNOG" id="COG3193">
    <property type="taxonomic scope" value="Bacteria"/>
</dbReference>
<organism evidence="2 3">
    <name type="scientific">Stutzerimonas stutzeri RCH2</name>
    <dbReference type="NCBI Taxonomy" id="644801"/>
    <lineage>
        <taxon>Bacteria</taxon>
        <taxon>Pseudomonadati</taxon>
        <taxon>Pseudomonadota</taxon>
        <taxon>Gammaproteobacteria</taxon>
        <taxon>Pseudomonadales</taxon>
        <taxon>Pseudomonadaceae</taxon>
        <taxon>Stutzerimonas</taxon>
    </lineage>
</organism>
<dbReference type="Pfam" id="PF03928">
    <property type="entry name" value="HbpS-like"/>
    <property type="match status" value="1"/>
</dbReference>
<dbReference type="STRING" id="644801.Psest_1184"/>
<evidence type="ECO:0000313" key="2">
    <source>
        <dbReference type="EMBL" id="AGA85748.1"/>
    </source>
</evidence>
<dbReference type="EMBL" id="CP003071">
    <property type="protein sequence ID" value="AGA85748.1"/>
    <property type="molecule type" value="Genomic_DNA"/>
</dbReference>
<sequence>MRSAAKSPKETDMRLAATLSLLTLALLTPALSANAATPAPLTQQNVSLALADGLIQATLDQCHAENRTAVVAVVDRGGNLVALRRDDNVGPHNTLAAQRKAYTALSSKTPTRLFAERAAATPDAANLNTLDELLLLGGGVPLKVGNEVIGAIGVAGAGGAKNDEACAMAAIEKLLPSSH</sequence>